<feature type="compositionally biased region" description="Polar residues" evidence="1">
    <location>
        <begin position="13"/>
        <end position="28"/>
    </location>
</feature>
<proteinExistence type="predicted"/>
<dbReference type="RefSeq" id="XP_014144774.1">
    <property type="nucleotide sequence ID" value="XM_014289299.1"/>
</dbReference>
<feature type="compositionally biased region" description="Polar residues" evidence="1">
    <location>
        <begin position="77"/>
        <end position="93"/>
    </location>
</feature>
<dbReference type="Proteomes" id="UP000054560">
    <property type="component" value="Unassembled WGS sequence"/>
</dbReference>
<dbReference type="GeneID" id="25917100"/>
<name>A0A0L0F2F8_9EUKA</name>
<feature type="compositionally biased region" description="Basic and acidic residues" evidence="1">
    <location>
        <begin position="1"/>
        <end position="12"/>
    </location>
</feature>
<keyword evidence="3" id="KW-1185">Reference proteome</keyword>
<sequence length="191" mass="20973">MAPDVRYYREQPSRSLNRFTSTTDSTPSREILLGDSMVAINRTYDQIPTTTNTPTQSKTRASPNQQNSSGGGLAHSKTGSQENLTHPNPNSESDLIGSHAQRRASALSWQRMSLVRRRSNSIGGKRVLRDMAPLLLDLCMPPVLRASVFDHVVCEGRACVCDRVEEGEPATQGKYPHGAHMGVFCGSVFDK</sequence>
<dbReference type="AlphaFoldDB" id="A0A0L0F2F8"/>
<evidence type="ECO:0000313" key="3">
    <source>
        <dbReference type="Proteomes" id="UP000054560"/>
    </source>
</evidence>
<reference evidence="2 3" key="1">
    <citation type="submission" date="2011-02" db="EMBL/GenBank/DDBJ databases">
        <title>The Genome Sequence of Sphaeroforma arctica JP610.</title>
        <authorList>
            <consortium name="The Broad Institute Genome Sequencing Platform"/>
            <person name="Russ C."/>
            <person name="Cuomo C."/>
            <person name="Young S.K."/>
            <person name="Zeng Q."/>
            <person name="Gargeya S."/>
            <person name="Alvarado L."/>
            <person name="Berlin A."/>
            <person name="Chapman S.B."/>
            <person name="Chen Z."/>
            <person name="Freedman E."/>
            <person name="Gellesch M."/>
            <person name="Goldberg J."/>
            <person name="Griggs A."/>
            <person name="Gujja S."/>
            <person name="Heilman E."/>
            <person name="Heiman D."/>
            <person name="Howarth C."/>
            <person name="Mehta T."/>
            <person name="Neiman D."/>
            <person name="Pearson M."/>
            <person name="Roberts A."/>
            <person name="Saif S."/>
            <person name="Shea T."/>
            <person name="Shenoy N."/>
            <person name="Sisk P."/>
            <person name="Stolte C."/>
            <person name="Sykes S."/>
            <person name="White J."/>
            <person name="Yandava C."/>
            <person name="Burger G."/>
            <person name="Gray M.W."/>
            <person name="Holland P.W.H."/>
            <person name="King N."/>
            <person name="Lang F.B.F."/>
            <person name="Roger A.J."/>
            <person name="Ruiz-Trillo I."/>
            <person name="Haas B."/>
            <person name="Nusbaum C."/>
            <person name="Birren B."/>
        </authorList>
    </citation>
    <scope>NUCLEOTIDE SEQUENCE [LARGE SCALE GENOMIC DNA]</scope>
    <source>
        <strain evidence="2 3">JP610</strain>
    </source>
</reference>
<feature type="compositionally biased region" description="Polar residues" evidence="1">
    <location>
        <begin position="56"/>
        <end position="68"/>
    </location>
</feature>
<accession>A0A0L0F2F8</accession>
<organism evidence="2 3">
    <name type="scientific">Sphaeroforma arctica JP610</name>
    <dbReference type="NCBI Taxonomy" id="667725"/>
    <lineage>
        <taxon>Eukaryota</taxon>
        <taxon>Ichthyosporea</taxon>
        <taxon>Ichthyophonida</taxon>
        <taxon>Sphaeroforma</taxon>
    </lineage>
</organism>
<evidence type="ECO:0000313" key="2">
    <source>
        <dbReference type="EMBL" id="KNC70872.1"/>
    </source>
</evidence>
<protein>
    <submittedName>
        <fullName evidence="2">Uncharacterized protein</fullName>
    </submittedName>
</protein>
<evidence type="ECO:0000256" key="1">
    <source>
        <dbReference type="SAM" id="MobiDB-lite"/>
    </source>
</evidence>
<feature type="region of interest" description="Disordered" evidence="1">
    <location>
        <begin position="1"/>
        <end position="99"/>
    </location>
</feature>
<gene>
    <name evidence="2" type="ORF">SARC_16596</name>
</gene>
<dbReference type="EMBL" id="KQ250059">
    <property type="protein sequence ID" value="KNC70872.1"/>
    <property type="molecule type" value="Genomic_DNA"/>
</dbReference>